<dbReference type="EMBL" id="CP182909">
    <property type="protein sequence ID" value="XPM64242.1"/>
    <property type="molecule type" value="Genomic_DNA"/>
</dbReference>
<evidence type="ECO:0000313" key="2">
    <source>
        <dbReference type="Proteomes" id="UP000095472"/>
    </source>
</evidence>
<keyword evidence="2" id="KW-1185">Reference proteome</keyword>
<organism evidence="1 2">
    <name type="scientific">Desertifilum tharense IPPAS B-1220</name>
    <dbReference type="NCBI Taxonomy" id="1781255"/>
    <lineage>
        <taxon>Bacteria</taxon>
        <taxon>Bacillati</taxon>
        <taxon>Cyanobacteriota</taxon>
        <taxon>Cyanophyceae</taxon>
        <taxon>Desertifilales</taxon>
        <taxon>Desertifilaceae</taxon>
        <taxon>Desertifilum</taxon>
    </lineage>
</organism>
<proteinExistence type="predicted"/>
<gene>
    <name evidence="1" type="ORF">BH720_035625</name>
</gene>
<accession>A0ACD5GTQ6</accession>
<sequence length="142" mass="16170">MMPQLPRSQAVTPQESLSPGEDRRAIIEDLLRLVRHICQTPVALLHLQDREWFQFPAVTDELGELAQRLVENTPIDRLRASNLAGGNILQFIVRLPLLDDRHQPLGEIVACDRIPHAWEPEQAELLQTLARQASRQLHPPNC</sequence>
<name>A0ACD5GTQ6_9CYAN</name>
<evidence type="ECO:0000313" key="1">
    <source>
        <dbReference type="EMBL" id="XPM64242.1"/>
    </source>
</evidence>
<dbReference type="Proteomes" id="UP000095472">
    <property type="component" value="Chromosome"/>
</dbReference>
<protein>
    <submittedName>
        <fullName evidence="1">GAF domain-containing protein</fullName>
    </submittedName>
</protein>
<reference evidence="1 2" key="1">
    <citation type="journal article" date="2016" name="Genome Announc.">
        <title>Draft Genome Sequence of the Thermotolerant Cyanobacterium Desertifilum sp. IPPAS B-1220.</title>
        <authorList>
            <person name="Mironov K.S."/>
            <person name="Sinetova M.A."/>
            <person name="Bolatkhan K."/>
            <person name="Zayadan B.K."/>
            <person name="Ustinova V.V."/>
            <person name="Kupriyanova E.V."/>
            <person name="Skrypnik A.N."/>
            <person name="Gogoleva N.E."/>
            <person name="Gogolev Y.V."/>
            <person name="Los D.A."/>
        </authorList>
    </citation>
    <scope>NUCLEOTIDE SEQUENCE [LARGE SCALE GENOMIC DNA]</scope>
    <source>
        <strain evidence="1 2">IPPAS B-1220</strain>
    </source>
</reference>